<feature type="chain" id="PRO_5035418440" evidence="1">
    <location>
        <begin position="19"/>
        <end position="134"/>
    </location>
</feature>
<reference evidence="2" key="1">
    <citation type="journal article" date="2021" name="Nat. Commun.">
        <title>Genetic determinants of endophytism in the Arabidopsis root mycobiome.</title>
        <authorList>
            <person name="Mesny F."/>
            <person name="Miyauchi S."/>
            <person name="Thiergart T."/>
            <person name="Pickel B."/>
            <person name="Atanasova L."/>
            <person name="Karlsson M."/>
            <person name="Huettel B."/>
            <person name="Barry K.W."/>
            <person name="Haridas S."/>
            <person name="Chen C."/>
            <person name="Bauer D."/>
            <person name="Andreopoulos W."/>
            <person name="Pangilinan J."/>
            <person name="LaButti K."/>
            <person name="Riley R."/>
            <person name="Lipzen A."/>
            <person name="Clum A."/>
            <person name="Drula E."/>
            <person name="Henrissat B."/>
            <person name="Kohler A."/>
            <person name="Grigoriev I.V."/>
            <person name="Martin F.M."/>
            <person name="Hacquard S."/>
        </authorList>
    </citation>
    <scope>NUCLEOTIDE SEQUENCE</scope>
    <source>
        <strain evidence="2">MPI-SDFR-AT-0068</strain>
    </source>
</reference>
<gene>
    <name evidence="2" type="ORF">BKA59DRAFT_507044</name>
</gene>
<sequence length="134" mass="13795">MRVAAVFTMATFVGSALSIDVKDTATAGGGTPGSPGCFRQCLVTLVPSDGASKQLTQGFAGSCREYARRELPGGSLSVDGGKLSMNGVNNILVVDFVKNGRDRRASFTDCKNAVFTGAQCSIKEGGCTFQGQSG</sequence>
<keyword evidence="1" id="KW-0732">Signal</keyword>
<accession>A0A8K0WEX8</accession>
<proteinExistence type="predicted"/>
<dbReference type="Proteomes" id="UP000813427">
    <property type="component" value="Unassembled WGS sequence"/>
</dbReference>
<dbReference type="AlphaFoldDB" id="A0A8K0WEX8"/>
<name>A0A8K0WEX8_9HYPO</name>
<evidence type="ECO:0000256" key="1">
    <source>
        <dbReference type="SAM" id="SignalP"/>
    </source>
</evidence>
<organism evidence="2 3">
    <name type="scientific">Fusarium tricinctum</name>
    <dbReference type="NCBI Taxonomy" id="61284"/>
    <lineage>
        <taxon>Eukaryota</taxon>
        <taxon>Fungi</taxon>
        <taxon>Dikarya</taxon>
        <taxon>Ascomycota</taxon>
        <taxon>Pezizomycotina</taxon>
        <taxon>Sordariomycetes</taxon>
        <taxon>Hypocreomycetidae</taxon>
        <taxon>Hypocreales</taxon>
        <taxon>Nectriaceae</taxon>
        <taxon>Fusarium</taxon>
        <taxon>Fusarium tricinctum species complex</taxon>
    </lineage>
</organism>
<protein>
    <submittedName>
        <fullName evidence="2">Uncharacterized protein</fullName>
    </submittedName>
</protein>
<dbReference type="EMBL" id="JAGPXF010000002">
    <property type="protein sequence ID" value="KAH7256131.1"/>
    <property type="molecule type" value="Genomic_DNA"/>
</dbReference>
<dbReference type="OrthoDB" id="5362512at2759"/>
<keyword evidence="3" id="KW-1185">Reference proteome</keyword>
<feature type="signal peptide" evidence="1">
    <location>
        <begin position="1"/>
        <end position="18"/>
    </location>
</feature>
<comment type="caution">
    <text evidence="2">The sequence shown here is derived from an EMBL/GenBank/DDBJ whole genome shotgun (WGS) entry which is preliminary data.</text>
</comment>
<evidence type="ECO:0000313" key="3">
    <source>
        <dbReference type="Proteomes" id="UP000813427"/>
    </source>
</evidence>
<evidence type="ECO:0000313" key="2">
    <source>
        <dbReference type="EMBL" id="KAH7256131.1"/>
    </source>
</evidence>